<evidence type="ECO:0000256" key="3">
    <source>
        <dbReference type="ARBA" id="ARBA00022801"/>
    </source>
</evidence>
<organism evidence="10 11">
    <name type="scientific">Pseudohalioglobus sediminis</name>
    <dbReference type="NCBI Taxonomy" id="2606449"/>
    <lineage>
        <taxon>Bacteria</taxon>
        <taxon>Pseudomonadati</taxon>
        <taxon>Pseudomonadota</taxon>
        <taxon>Gammaproteobacteria</taxon>
        <taxon>Cellvibrionales</taxon>
        <taxon>Halieaceae</taxon>
        <taxon>Pseudohalioglobus</taxon>
    </lineage>
</organism>
<feature type="domain" description="Peptidase M3A/M3B catalytic" evidence="8">
    <location>
        <begin position="236"/>
        <end position="609"/>
    </location>
</feature>
<keyword evidence="4 6" id="KW-0862">Zinc</keyword>
<keyword evidence="2 6" id="KW-0479">Metal-binding</keyword>
<dbReference type="Gene3D" id="1.10.1370.20">
    <property type="entry name" value="Oligoendopeptidase f, C-terminal domain"/>
    <property type="match status" value="1"/>
</dbReference>
<evidence type="ECO:0000256" key="2">
    <source>
        <dbReference type="ARBA" id="ARBA00022723"/>
    </source>
</evidence>
<sequence length="630" mass="71291">MSPVKPLRQILFSSLFALALPLSAPASAAGEVLYYEDRAQIPEPYTWDLGLYFADEQAWEAAFAELEAELPQLEKYRDRVAESPATMAAALEEQFRLSRKLGPLYINANQKIHLLRSDPVGAEQSGRVNSLLSRFQREAAFIQPEIALMPQDKVAAFRKAPELKPYRHYLDNVWRLREHTRSPEVEQVIAGSTLPGAGHFNTYEELNHADIAWPTIVDENGEPAVVSPGQFARFRASTDRDLRKRAWEAHMQKVADFQNTYAATLGSKIQRDVWLAQVYRYPSSIEAALSASNVPPEVMETLLSTVHDNADKIQGYNVLRREILGVETLQPWDSQVSLLPDGGRKYTFAEAWELAMQFWRETFGDEFASIAQQALDNRWVDVYSNEGKRGGAYSWGTYQQPYYLFLNWGGEFEDVSTLVHEMGHSVHGVLASNNQSYHDAPVDLFVAEVGSVASESLFGEWMLERTKDKQERKQLLDHALSSIRNTFVTQIFFHEWEARVHAMAEEGQALTAASMGEVYVDLLKTYNGDTYARHELDALHWARIPHFFRNFYVWKYATSFAAGEALAARFRSGDKSAAEDYMNMLKLGGSVYPLDVLKAGGVDMTDPSVIRAVMDRFGLLQQQLAREFGL</sequence>
<keyword evidence="1 6" id="KW-0645">Protease</keyword>
<protein>
    <submittedName>
        <fullName evidence="10">Oligoendopeptidase F family protein</fullName>
    </submittedName>
</protein>
<dbReference type="AlphaFoldDB" id="A0A5B0WN08"/>
<reference evidence="10 11" key="1">
    <citation type="submission" date="2019-09" db="EMBL/GenBank/DDBJ databases">
        <authorList>
            <person name="Chen X.-Y."/>
        </authorList>
    </citation>
    <scope>NUCLEOTIDE SEQUENCE [LARGE SCALE GENOMIC DNA]</scope>
    <source>
        <strain evidence="10 11">NY5</strain>
    </source>
</reference>
<dbReference type="EMBL" id="VTUX01000010">
    <property type="protein sequence ID" value="KAA1188444.1"/>
    <property type="molecule type" value="Genomic_DNA"/>
</dbReference>
<dbReference type="Pfam" id="PF08439">
    <property type="entry name" value="Peptidase_M3_N"/>
    <property type="match status" value="1"/>
</dbReference>
<evidence type="ECO:0000313" key="11">
    <source>
        <dbReference type="Proteomes" id="UP000323708"/>
    </source>
</evidence>
<dbReference type="GO" id="GO:0046872">
    <property type="term" value="F:metal ion binding"/>
    <property type="evidence" value="ECO:0007669"/>
    <property type="project" value="UniProtKB-UniRule"/>
</dbReference>
<dbReference type="Pfam" id="PF01432">
    <property type="entry name" value="Peptidase_M3"/>
    <property type="match status" value="1"/>
</dbReference>
<evidence type="ECO:0000259" key="9">
    <source>
        <dbReference type="Pfam" id="PF08439"/>
    </source>
</evidence>
<evidence type="ECO:0000256" key="6">
    <source>
        <dbReference type="RuleBase" id="RU003435"/>
    </source>
</evidence>
<proteinExistence type="inferred from homology"/>
<dbReference type="GO" id="GO:0004222">
    <property type="term" value="F:metalloendopeptidase activity"/>
    <property type="evidence" value="ECO:0007669"/>
    <property type="project" value="InterPro"/>
</dbReference>
<dbReference type="InterPro" id="IPR042088">
    <property type="entry name" value="OligoPept_F_C"/>
</dbReference>
<comment type="cofactor">
    <cofactor evidence="6">
        <name>Zn(2+)</name>
        <dbReference type="ChEBI" id="CHEBI:29105"/>
    </cofactor>
    <text evidence="6">Binds 1 zinc ion.</text>
</comment>
<evidence type="ECO:0000313" key="10">
    <source>
        <dbReference type="EMBL" id="KAA1188444.1"/>
    </source>
</evidence>
<dbReference type="SUPFAM" id="SSF55486">
    <property type="entry name" value="Metalloproteases ('zincins'), catalytic domain"/>
    <property type="match status" value="1"/>
</dbReference>
<keyword evidence="5 6" id="KW-0482">Metalloprotease</keyword>
<feature type="domain" description="Oligopeptidase F N-terminal" evidence="9">
    <location>
        <begin position="145"/>
        <end position="211"/>
    </location>
</feature>
<dbReference type="InterPro" id="IPR001567">
    <property type="entry name" value="Pept_M3A_M3B_dom"/>
</dbReference>
<feature type="signal peptide" evidence="7">
    <location>
        <begin position="1"/>
        <end position="28"/>
    </location>
</feature>
<dbReference type="Gene3D" id="1.10.287.830">
    <property type="entry name" value="putative peptidase helix hairpin domain like"/>
    <property type="match status" value="1"/>
</dbReference>
<keyword evidence="3 6" id="KW-0378">Hydrolase</keyword>
<evidence type="ECO:0000259" key="8">
    <source>
        <dbReference type="Pfam" id="PF01432"/>
    </source>
</evidence>
<evidence type="ECO:0000256" key="5">
    <source>
        <dbReference type="ARBA" id="ARBA00023049"/>
    </source>
</evidence>
<gene>
    <name evidence="10" type="ORF">F0M18_18280</name>
</gene>
<evidence type="ECO:0000256" key="4">
    <source>
        <dbReference type="ARBA" id="ARBA00022833"/>
    </source>
</evidence>
<dbReference type="Proteomes" id="UP000323708">
    <property type="component" value="Unassembled WGS sequence"/>
</dbReference>
<dbReference type="GO" id="GO:0006508">
    <property type="term" value="P:proteolysis"/>
    <property type="evidence" value="ECO:0007669"/>
    <property type="project" value="UniProtKB-KW"/>
</dbReference>
<evidence type="ECO:0000256" key="1">
    <source>
        <dbReference type="ARBA" id="ARBA00022670"/>
    </source>
</evidence>
<dbReference type="RefSeq" id="WP_149612909.1">
    <property type="nucleotide sequence ID" value="NZ_VTUX01000010.1"/>
</dbReference>
<name>A0A5B0WN08_9GAMM</name>
<comment type="caution">
    <text evidence="10">The sequence shown here is derived from an EMBL/GenBank/DDBJ whole genome shotgun (WGS) entry which is preliminary data.</text>
</comment>
<accession>A0A5B0WN08</accession>
<keyword evidence="11" id="KW-1185">Reference proteome</keyword>
<evidence type="ECO:0000256" key="7">
    <source>
        <dbReference type="SAM" id="SignalP"/>
    </source>
</evidence>
<keyword evidence="7" id="KW-0732">Signal</keyword>
<feature type="chain" id="PRO_5022922389" evidence="7">
    <location>
        <begin position="29"/>
        <end position="630"/>
    </location>
</feature>
<dbReference type="InterPro" id="IPR013647">
    <property type="entry name" value="OligopepF_N_dom"/>
</dbReference>
<dbReference type="CDD" id="cd09608">
    <property type="entry name" value="M3B_PepF"/>
    <property type="match status" value="1"/>
</dbReference>
<dbReference type="Gene3D" id="1.20.140.70">
    <property type="entry name" value="Oligopeptidase f, N-terminal domain"/>
    <property type="match status" value="1"/>
</dbReference>
<comment type="similarity">
    <text evidence="6">Belongs to the peptidase M3 family.</text>
</comment>